<comment type="caution">
    <text evidence="1">The sequence shown here is derived from an EMBL/GenBank/DDBJ whole genome shotgun (WGS) entry which is preliminary data.</text>
</comment>
<proteinExistence type="predicted"/>
<dbReference type="RefSeq" id="WP_377511900.1">
    <property type="nucleotide sequence ID" value="NZ_JBHULU010000027.1"/>
</dbReference>
<evidence type="ECO:0000313" key="1">
    <source>
        <dbReference type="EMBL" id="MFD2515988.1"/>
    </source>
</evidence>
<reference evidence="2" key="1">
    <citation type="journal article" date="2019" name="Int. J. Syst. Evol. Microbiol.">
        <title>The Global Catalogue of Microorganisms (GCM) 10K type strain sequencing project: providing services to taxonomists for standard genome sequencing and annotation.</title>
        <authorList>
            <consortium name="The Broad Institute Genomics Platform"/>
            <consortium name="The Broad Institute Genome Sequencing Center for Infectious Disease"/>
            <person name="Wu L."/>
            <person name="Ma J."/>
        </authorList>
    </citation>
    <scope>NUCLEOTIDE SEQUENCE [LARGE SCALE GENOMIC DNA]</scope>
    <source>
        <strain evidence="2">KCTC 42498</strain>
    </source>
</reference>
<sequence length="125" mass="14388">MKRIIFGIGFVLLVGIFVFNYNVPMTESHIVGTYINTNFSKEPCCVESPHQPDTLVLNSDGTFFSGFYGNGTYETDSGLLNTRIKWSYDYEMGKAGYSTYFSNKIYEKPKIILNFDLNHFYQKVE</sequence>
<accession>A0ABW5ISR0</accession>
<gene>
    <name evidence="1" type="ORF">ACFSRY_19100</name>
</gene>
<protein>
    <submittedName>
        <fullName evidence="1">Uncharacterized protein</fullName>
    </submittedName>
</protein>
<dbReference type="Proteomes" id="UP001597544">
    <property type="component" value="Unassembled WGS sequence"/>
</dbReference>
<keyword evidence="2" id="KW-1185">Reference proteome</keyword>
<dbReference type="EMBL" id="JBHULU010000027">
    <property type="protein sequence ID" value="MFD2515988.1"/>
    <property type="molecule type" value="Genomic_DNA"/>
</dbReference>
<name>A0ABW5ISR0_9BACT</name>
<organism evidence="1 2">
    <name type="scientific">Pontibacter locisalis</name>
    <dbReference type="NCBI Taxonomy" id="1719035"/>
    <lineage>
        <taxon>Bacteria</taxon>
        <taxon>Pseudomonadati</taxon>
        <taxon>Bacteroidota</taxon>
        <taxon>Cytophagia</taxon>
        <taxon>Cytophagales</taxon>
        <taxon>Hymenobacteraceae</taxon>
        <taxon>Pontibacter</taxon>
    </lineage>
</organism>
<evidence type="ECO:0000313" key="2">
    <source>
        <dbReference type="Proteomes" id="UP001597544"/>
    </source>
</evidence>